<protein>
    <submittedName>
        <fullName evidence="4">Kelch domain-containing protein 10</fullName>
    </submittedName>
</protein>
<keyword evidence="5" id="KW-1185">Reference proteome</keyword>
<evidence type="ECO:0000256" key="3">
    <source>
        <dbReference type="SAM" id="MobiDB-lite"/>
    </source>
</evidence>
<reference evidence="4 5" key="1">
    <citation type="submission" date="2015-12" db="EMBL/GenBank/DDBJ databases">
        <title>The genome of Folsomia candida.</title>
        <authorList>
            <person name="Faddeeva A."/>
            <person name="Derks M.F."/>
            <person name="Anvar Y."/>
            <person name="Smit S."/>
            <person name="Van Straalen N."/>
            <person name="Roelofs D."/>
        </authorList>
    </citation>
    <scope>NUCLEOTIDE SEQUENCE [LARGE SCALE GENOMIC DNA]</scope>
    <source>
        <strain evidence="4 5">VU population</strain>
        <tissue evidence="4">Whole body</tissue>
    </source>
</reference>
<dbReference type="GO" id="GO:0032874">
    <property type="term" value="P:positive regulation of stress-activated MAPK cascade"/>
    <property type="evidence" value="ECO:0007669"/>
    <property type="project" value="TreeGrafter"/>
</dbReference>
<dbReference type="PANTHER" id="PTHR46428">
    <property type="entry name" value="KELCH DOMAIN-CONTAINING PROTEIN 10"/>
    <property type="match status" value="1"/>
</dbReference>
<dbReference type="GO" id="GO:0005085">
    <property type="term" value="F:guanyl-nucleotide exchange factor activity"/>
    <property type="evidence" value="ECO:0007669"/>
    <property type="project" value="InterPro"/>
</dbReference>
<dbReference type="InterPro" id="IPR027819">
    <property type="entry name" value="C9orf72"/>
</dbReference>
<dbReference type="InterPro" id="IPR015915">
    <property type="entry name" value="Kelch-typ_b-propeller"/>
</dbReference>
<keyword evidence="1" id="KW-0880">Kelch repeat</keyword>
<dbReference type="Proteomes" id="UP000198287">
    <property type="component" value="Unassembled WGS sequence"/>
</dbReference>
<proteinExistence type="predicted"/>
<sequence>MDYLEMMIVLSRWDNIVGPQCVYLWNEELTSVYYPTNLPPKLSGIVKYVTDHTVDHHEVNGNYISPSTQKTSLCIVPELKFVYLSMSIRVPSEMDTVLEFASSSSMTANDPDQPATSIPHAVAVLVDLKFLSHFLLLRPLVISWLSEYVPKIGVIVCKNTIKSSMINSWCAELCKTIFALKACWVQDVANSLSESPLTSTTGKTKSNSQLKNGRNTKKSTNYIKKSNATNDINDSNLKILNTTDTDYLPPNLRHVSKSSWGCLLTSHLSTFGSSIIVGFDNLAVNQVIRFLLCFSSNQEGYCSRYSLANLPDTFMKGLLIQGLALGGIGERSISYNQVVSNRLPLTYVELGSKFVVKQMHPQSHSQFKTNVLMQELRALWTSAAYISPTADPYAELVKEAAGFVTQFMEDLIGLPPERRYGFILLFRRLIHTKAMTLITYLHSIRPLPKADRLKLIRLIPDMYNYDEQEYTIIQIAAEKLKPGILKLLYFKILRSRTLKPLLNLCLNTVVRLIDPRSVGFDYNPQIVDFEQIYSSSFEVKGVIIEAMKRAKDRLLAKRCDRCRTNKLASQEKYAFKPFEFQELLVDCIKGLKPHHCIAPKVPDPRSGHRVVCDDGNMYSFGGYLETSINSNWPPHLAHGSQRLFQELWCYNFAEAQWIRLPTLGKAPKELASHSAVLHGNHLLVFGGTGVPFGGCSSNKMNICDLRSLEWKCLETTGQPPIPQYGQAVVLDRKNKDFYVIGGTTGYTYSMDIHKLNMNTLEWEKLFVSRGELDEPESRYRHEVAFDGEKIFILGGGTAAQAYNLKQVHAFDVKSKQWKALATKPYNNRYPAARKCQGSVQIGDNVIINGGYDSRTIFNDVWMLHLPTMKWTELIVTMPVPLYFHSTSVTNSGCMYMFGGVADMRLNTRTNQVFKIWLKIPKLKEICWEAVLHYNKKLRSMSHSELLKMGIPQEFVNLVHPAPPEGPSTSRHWISNLMQLPESGSGKMADMEIEPASVAIGY</sequence>
<evidence type="ECO:0000256" key="1">
    <source>
        <dbReference type="ARBA" id="ARBA00022441"/>
    </source>
</evidence>
<dbReference type="Pfam" id="PF15019">
    <property type="entry name" value="C9orf72-like"/>
    <property type="match status" value="1"/>
</dbReference>
<keyword evidence="2" id="KW-0677">Repeat</keyword>
<name>A0A226E4Q1_FOLCA</name>
<dbReference type="PANTHER" id="PTHR46428:SF1">
    <property type="entry name" value="KELCH DOMAIN-CONTAINING PROTEIN 10"/>
    <property type="match status" value="1"/>
</dbReference>
<dbReference type="InterPro" id="IPR052125">
    <property type="entry name" value="KLHDC10"/>
</dbReference>
<dbReference type="OrthoDB" id="10252077at2759"/>
<evidence type="ECO:0000256" key="2">
    <source>
        <dbReference type="ARBA" id="ARBA00022737"/>
    </source>
</evidence>
<evidence type="ECO:0000313" key="5">
    <source>
        <dbReference type="Proteomes" id="UP000198287"/>
    </source>
</evidence>
<dbReference type="PROSITE" id="PS51835">
    <property type="entry name" value="DENN_C9ORF72"/>
    <property type="match status" value="1"/>
</dbReference>
<dbReference type="EMBL" id="LNIX01000006">
    <property type="protein sequence ID" value="OXA52399.1"/>
    <property type="molecule type" value="Genomic_DNA"/>
</dbReference>
<organism evidence="4 5">
    <name type="scientific">Folsomia candida</name>
    <name type="common">Springtail</name>
    <dbReference type="NCBI Taxonomy" id="158441"/>
    <lineage>
        <taxon>Eukaryota</taxon>
        <taxon>Metazoa</taxon>
        <taxon>Ecdysozoa</taxon>
        <taxon>Arthropoda</taxon>
        <taxon>Hexapoda</taxon>
        <taxon>Collembola</taxon>
        <taxon>Entomobryomorpha</taxon>
        <taxon>Isotomoidea</taxon>
        <taxon>Isotomidae</taxon>
        <taxon>Proisotominae</taxon>
        <taxon>Folsomia</taxon>
    </lineage>
</organism>
<dbReference type="Gene3D" id="2.120.10.80">
    <property type="entry name" value="Kelch-type beta propeller"/>
    <property type="match status" value="2"/>
</dbReference>
<feature type="region of interest" description="Disordered" evidence="3">
    <location>
        <begin position="194"/>
        <end position="216"/>
    </location>
</feature>
<dbReference type="Pfam" id="PF24681">
    <property type="entry name" value="Kelch_KLHDC2_KLHL20_DRC7"/>
    <property type="match status" value="1"/>
</dbReference>
<gene>
    <name evidence="4" type="ORF">Fcan01_12216</name>
</gene>
<dbReference type="AlphaFoldDB" id="A0A226E4Q1"/>
<accession>A0A226E4Q1</accession>
<comment type="caution">
    <text evidence="4">The sequence shown here is derived from an EMBL/GenBank/DDBJ whole genome shotgun (WGS) entry which is preliminary data.</text>
</comment>
<evidence type="ECO:0000313" key="4">
    <source>
        <dbReference type="EMBL" id="OXA52399.1"/>
    </source>
</evidence>
<dbReference type="SUPFAM" id="SSF117281">
    <property type="entry name" value="Kelch motif"/>
    <property type="match status" value="1"/>
</dbReference>